<evidence type="ECO:0000256" key="4">
    <source>
        <dbReference type="ARBA" id="ARBA00022759"/>
    </source>
</evidence>
<name>A0A7T5R2T4_9BACT</name>
<comment type="catalytic activity">
    <reaction evidence="7">
        <text>Endonucleolytic cleavage of RNA, removing 5'-extranucleotides from tRNA precursor.</text>
        <dbReference type="EC" id="3.1.26.5"/>
    </reaction>
</comment>
<proteinExistence type="inferred from homology"/>
<evidence type="ECO:0000256" key="7">
    <source>
        <dbReference type="HAMAP-Rule" id="MF_00227"/>
    </source>
</evidence>
<evidence type="ECO:0000313" key="10">
    <source>
        <dbReference type="Proteomes" id="UP000595362"/>
    </source>
</evidence>
<dbReference type="EC" id="3.1.26.5" evidence="7 8"/>
<evidence type="ECO:0000256" key="5">
    <source>
        <dbReference type="ARBA" id="ARBA00022801"/>
    </source>
</evidence>
<dbReference type="GO" id="GO:0030677">
    <property type="term" value="C:ribonuclease P complex"/>
    <property type="evidence" value="ECO:0007669"/>
    <property type="project" value="TreeGrafter"/>
</dbReference>
<comment type="similarity">
    <text evidence="7">Belongs to the RnpA family.</text>
</comment>
<dbReference type="GO" id="GO:0001682">
    <property type="term" value="P:tRNA 5'-leader removal"/>
    <property type="evidence" value="ECO:0007669"/>
    <property type="project" value="UniProtKB-UniRule"/>
</dbReference>
<gene>
    <name evidence="7 9" type="primary">rnpA</name>
    <name evidence="9" type="ORF">HYS17_01335</name>
</gene>
<dbReference type="Proteomes" id="UP000595362">
    <property type="component" value="Chromosome"/>
</dbReference>
<dbReference type="InterPro" id="IPR020539">
    <property type="entry name" value="RNase_P_CS"/>
</dbReference>
<dbReference type="InterPro" id="IPR000100">
    <property type="entry name" value="RNase_P"/>
</dbReference>
<dbReference type="EMBL" id="CP066681">
    <property type="protein sequence ID" value="QQG36464.1"/>
    <property type="molecule type" value="Genomic_DNA"/>
</dbReference>
<dbReference type="Pfam" id="PF00825">
    <property type="entry name" value="Ribonuclease_P"/>
    <property type="match status" value="1"/>
</dbReference>
<protein>
    <recommendedName>
        <fullName evidence="7 8">Ribonuclease P protein component</fullName>
        <shortName evidence="7">RNase P protein</shortName>
        <shortName evidence="7">RNaseP protein</shortName>
        <ecNumber evidence="7 8">3.1.26.5</ecNumber>
    </recommendedName>
    <alternativeName>
        <fullName evidence="7">Protein C5</fullName>
    </alternativeName>
</protein>
<keyword evidence="5 7" id="KW-0378">Hydrolase</keyword>
<evidence type="ECO:0000256" key="2">
    <source>
        <dbReference type="ARBA" id="ARBA00022694"/>
    </source>
</evidence>
<dbReference type="GO" id="GO:0004526">
    <property type="term" value="F:ribonuclease P activity"/>
    <property type="evidence" value="ECO:0007669"/>
    <property type="project" value="UniProtKB-UniRule"/>
</dbReference>
<dbReference type="InterPro" id="IPR014721">
    <property type="entry name" value="Ribsml_uS5_D2-typ_fold_subgr"/>
</dbReference>
<dbReference type="AlphaFoldDB" id="A0A7T5R2T4"/>
<dbReference type="SUPFAM" id="SSF54211">
    <property type="entry name" value="Ribosomal protein S5 domain 2-like"/>
    <property type="match status" value="1"/>
</dbReference>
<dbReference type="GO" id="GO:0042781">
    <property type="term" value="F:3'-tRNA processing endoribonuclease activity"/>
    <property type="evidence" value="ECO:0007669"/>
    <property type="project" value="TreeGrafter"/>
</dbReference>
<dbReference type="HAMAP" id="MF_00227">
    <property type="entry name" value="RNase_P"/>
    <property type="match status" value="1"/>
</dbReference>
<keyword evidence="6 7" id="KW-0694">RNA-binding</keyword>
<dbReference type="GO" id="GO:0000049">
    <property type="term" value="F:tRNA binding"/>
    <property type="evidence" value="ECO:0007669"/>
    <property type="project" value="UniProtKB-UniRule"/>
</dbReference>
<accession>A0A7T5R2T4</accession>
<evidence type="ECO:0000256" key="3">
    <source>
        <dbReference type="ARBA" id="ARBA00022722"/>
    </source>
</evidence>
<dbReference type="NCBIfam" id="TIGR00188">
    <property type="entry name" value="rnpA"/>
    <property type="match status" value="1"/>
</dbReference>
<comment type="function">
    <text evidence="1 7">RNaseP catalyzes the removal of the 5'-leader sequence from pre-tRNA to produce the mature 5'-terminus. It can also cleave other RNA substrates such as 4.5S RNA. The protein component plays an auxiliary but essential role in vivo by binding to the 5'-leader sequence and broadening the substrate specificity of the ribozyme.</text>
</comment>
<organism evidence="9 10">
    <name type="scientific">Micavibrio aeruginosavorus</name>
    <dbReference type="NCBI Taxonomy" id="349221"/>
    <lineage>
        <taxon>Bacteria</taxon>
        <taxon>Pseudomonadati</taxon>
        <taxon>Bdellovibrionota</taxon>
        <taxon>Bdellovibrionia</taxon>
        <taxon>Bdellovibrionales</taxon>
        <taxon>Pseudobdellovibrionaceae</taxon>
        <taxon>Micavibrio</taxon>
    </lineage>
</organism>
<evidence type="ECO:0000256" key="1">
    <source>
        <dbReference type="ARBA" id="ARBA00002663"/>
    </source>
</evidence>
<reference evidence="9 10" key="1">
    <citation type="submission" date="2020-07" db="EMBL/GenBank/DDBJ databases">
        <title>Huge and variable diversity of episymbiotic CPR bacteria and DPANN archaea in groundwater ecosystems.</title>
        <authorList>
            <person name="He C.Y."/>
            <person name="Keren R."/>
            <person name="Whittaker M."/>
            <person name="Farag I.F."/>
            <person name="Doudna J."/>
            <person name="Cate J.H.D."/>
            <person name="Banfield J.F."/>
        </authorList>
    </citation>
    <scope>NUCLEOTIDE SEQUENCE [LARGE SCALE GENOMIC DNA]</scope>
    <source>
        <strain evidence="9">NC_groundwater_70_Ag_B-0.1um_54_66</strain>
    </source>
</reference>
<keyword evidence="4 7" id="KW-0255">Endonuclease</keyword>
<evidence type="ECO:0000256" key="8">
    <source>
        <dbReference type="NCBIfam" id="TIGR00188"/>
    </source>
</evidence>
<sequence length="128" mass="14483">MNKATKKDIEQLRSLRKRGDFLRVQGSGCKWVAPGVIMITAPGQGGQTGFGLTVTKKLSKSAVIRNRIRRRLRSAAYDVLPRFARSGQDYILIARLESGTIDYEKLCKDIYWCLKRLECLNETNPHVA</sequence>
<evidence type="ECO:0000256" key="6">
    <source>
        <dbReference type="ARBA" id="ARBA00022884"/>
    </source>
</evidence>
<comment type="subunit">
    <text evidence="7">Consists of a catalytic RNA component (M1 or rnpB) and a protein subunit.</text>
</comment>
<dbReference type="InterPro" id="IPR020568">
    <property type="entry name" value="Ribosomal_Su5_D2-typ_SF"/>
</dbReference>
<keyword evidence="3 7" id="KW-0540">Nuclease</keyword>
<dbReference type="PANTHER" id="PTHR33992">
    <property type="entry name" value="RIBONUCLEASE P PROTEIN COMPONENT"/>
    <property type="match status" value="1"/>
</dbReference>
<dbReference type="Gene3D" id="3.30.230.10">
    <property type="match status" value="1"/>
</dbReference>
<keyword evidence="2 7" id="KW-0819">tRNA processing</keyword>
<dbReference type="PANTHER" id="PTHR33992:SF1">
    <property type="entry name" value="RIBONUCLEASE P PROTEIN COMPONENT"/>
    <property type="match status" value="1"/>
</dbReference>
<dbReference type="PROSITE" id="PS00648">
    <property type="entry name" value="RIBONUCLEASE_P"/>
    <property type="match status" value="1"/>
</dbReference>
<evidence type="ECO:0000313" key="9">
    <source>
        <dbReference type="EMBL" id="QQG36464.1"/>
    </source>
</evidence>